<comment type="caution">
    <text evidence="2">The sequence shown here is derived from an EMBL/GenBank/DDBJ whole genome shotgun (WGS) entry which is preliminary data.</text>
</comment>
<organism evidence="2 3">
    <name type="scientific">Arachis hypogaea</name>
    <name type="common">Peanut</name>
    <dbReference type="NCBI Taxonomy" id="3818"/>
    <lineage>
        <taxon>Eukaryota</taxon>
        <taxon>Viridiplantae</taxon>
        <taxon>Streptophyta</taxon>
        <taxon>Embryophyta</taxon>
        <taxon>Tracheophyta</taxon>
        <taxon>Spermatophyta</taxon>
        <taxon>Magnoliopsida</taxon>
        <taxon>eudicotyledons</taxon>
        <taxon>Gunneridae</taxon>
        <taxon>Pentapetalae</taxon>
        <taxon>rosids</taxon>
        <taxon>fabids</taxon>
        <taxon>Fabales</taxon>
        <taxon>Fabaceae</taxon>
        <taxon>Papilionoideae</taxon>
        <taxon>50 kb inversion clade</taxon>
        <taxon>dalbergioids sensu lato</taxon>
        <taxon>Dalbergieae</taxon>
        <taxon>Pterocarpus clade</taxon>
        <taxon>Arachis</taxon>
    </lineage>
</organism>
<evidence type="ECO:0000313" key="2">
    <source>
        <dbReference type="EMBL" id="RYR39732.1"/>
    </source>
</evidence>
<dbReference type="EMBL" id="SDMP01000009">
    <property type="protein sequence ID" value="RYR39732.1"/>
    <property type="molecule type" value="Genomic_DNA"/>
</dbReference>
<reference evidence="2 3" key="1">
    <citation type="submission" date="2019-01" db="EMBL/GenBank/DDBJ databases">
        <title>Sequencing of cultivated peanut Arachis hypogaea provides insights into genome evolution and oil improvement.</title>
        <authorList>
            <person name="Chen X."/>
        </authorList>
    </citation>
    <scope>NUCLEOTIDE SEQUENCE [LARGE SCALE GENOMIC DNA]</scope>
    <source>
        <strain evidence="3">cv. Fuhuasheng</strain>
        <tissue evidence="2">Leaves</tissue>
    </source>
</reference>
<evidence type="ECO:0000256" key="1">
    <source>
        <dbReference type="SAM" id="MobiDB-lite"/>
    </source>
</evidence>
<dbReference type="AlphaFoldDB" id="A0A445BM36"/>
<feature type="region of interest" description="Disordered" evidence="1">
    <location>
        <begin position="51"/>
        <end position="73"/>
    </location>
</feature>
<keyword evidence="3" id="KW-1185">Reference proteome</keyword>
<evidence type="ECO:0000313" key="3">
    <source>
        <dbReference type="Proteomes" id="UP000289738"/>
    </source>
</evidence>
<protein>
    <submittedName>
        <fullName evidence="2">Uncharacterized protein</fullName>
    </submittedName>
</protein>
<name>A0A445BM36_ARAHY</name>
<dbReference type="Proteomes" id="UP000289738">
    <property type="component" value="Chromosome A09"/>
</dbReference>
<sequence length="227" mass="25774">MRRIAELRSHVEMYLVHEVDEGEDFSEVWVQSDNVHQASEGDNVHPNVAVENARNESNSNDDSNNEEFVPSDLEVDSADGIHFTDSEEEYDDDSGFEGLTGVKDGSQVDKGKGVVNGEFSDDEGFNNDELDLEYENRPFLLYAAKMGEETTWQLRSMNLKHTGGQAHRVGIMHTSWLSRAFKKKVEHNPKVKLKELVNKAQRKWNLIMTTSMVARSRQAALDEIQET</sequence>
<gene>
    <name evidence="2" type="ORF">Ahy_A09g045317</name>
</gene>
<accession>A0A445BM36</accession>
<proteinExistence type="predicted"/>